<accession>A0ABX3N2A4</accession>
<dbReference type="Proteomes" id="UP000190787">
    <property type="component" value="Unassembled WGS sequence"/>
</dbReference>
<evidence type="ECO:0000313" key="11">
    <source>
        <dbReference type="Proteomes" id="UP000190787"/>
    </source>
</evidence>
<evidence type="ECO:0000256" key="7">
    <source>
        <dbReference type="PROSITE-ProRule" id="PRU00473"/>
    </source>
</evidence>
<feature type="domain" description="OmpA-like" evidence="9">
    <location>
        <begin position="198"/>
        <end position="318"/>
    </location>
</feature>
<feature type="region of interest" description="Disordered" evidence="8">
    <location>
        <begin position="286"/>
        <end position="387"/>
    </location>
</feature>
<dbReference type="Gene3D" id="3.30.1330.60">
    <property type="entry name" value="OmpA-like domain"/>
    <property type="match status" value="1"/>
</dbReference>
<feature type="compositionally biased region" description="Polar residues" evidence="8">
    <location>
        <begin position="366"/>
        <end position="375"/>
    </location>
</feature>
<feature type="compositionally biased region" description="Basic and acidic residues" evidence="8">
    <location>
        <begin position="295"/>
        <end position="307"/>
    </location>
</feature>
<evidence type="ECO:0000256" key="1">
    <source>
        <dbReference type="ARBA" id="ARBA00004162"/>
    </source>
</evidence>
<evidence type="ECO:0000256" key="2">
    <source>
        <dbReference type="ARBA" id="ARBA00008914"/>
    </source>
</evidence>
<dbReference type="Pfam" id="PF00691">
    <property type="entry name" value="OmpA"/>
    <property type="match status" value="1"/>
</dbReference>
<organism evidence="10 11">
    <name type="scientific">Thioclava sediminum</name>
    <dbReference type="NCBI Taxonomy" id="1915319"/>
    <lineage>
        <taxon>Bacteria</taxon>
        <taxon>Pseudomonadati</taxon>
        <taxon>Pseudomonadota</taxon>
        <taxon>Alphaproteobacteria</taxon>
        <taxon>Rhodobacterales</taxon>
        <taxon>Paracoccaceae</taxon>
        <taxon>Thioclava</taxon>
    </lineage>
</organism>
<dbReference type="InterPro" id="IPR036737">
    <property type="entry name" value="OmpA-like_sf"/>
</dbReference>
<dbReference type="InterPro" id="IPR050330">
    <property type="entry name" value="Bact_OuterMem_StrucFunc"/>
</dbReference>
<comment type="subcellular location">
    <subcellularLocation>
        <location evidence="1">Cell membrane</location>
        <topology evidence="1">Single-pass membrane protein</topology>
    </subcellularLocation>
</comment>
<feature type="compositionally biased region" description="Basic and acidic residues" evidence="8">
    <location>
        <begin position="12"/>
        <end position="22"/>
    </location>
</feature>
<keyword evidence="5" id="KW-1133">Transmembrane helix</keyword>
<keyword evidence="11" id="KW-1185">Reference proteome</keyword>
<name>A0ABX3N2A4_9RHOB</name>
<evidence type="ECO:0000256" key="3">
    <source>
        <dbReference type="ARBA" id="ARBA00022475"/>
    </source>
</evidence>
<feature type="region of interest" description="Disordered" evidence="8">
    <location>
        <begin position="100"/>
        <end position="128"/>
    </location>
</feature>
<proteinExistence type="inferred from homology"/>
<evidence type="ECO:0000313" key="10">
    <source>
        <dbReference type="EMBL" id="OOY26069.1"/>
    </source>
</evidence>
<feature type="compositionally biased region" description="Polar residues" evidence="8">
    <location>
        <begin position="109"/>
        <end position="120"/>
    </location>
</feature>
<dbReference type="InterPro" id="IPR006665">
    <property type="entry name" value="OmpA-like"/>
</dbReference>
<keyword evidence="4" id="KW-0812">Transmembrane</keyword>
<evidence type="ECO:0000256" key="4">
    <source>
        <dbReference type="ARBA" id="ARBA00022692"/>
    </source>
</evidence>
<evidence type="ECO:0000259" key="9">
    <source>
        <dbReference type="PROSITE" id="PS51123"/>
    </source>
</evidence>
<evidence type="ECO:0000256" key="8">
    <source>
        <dbReference type="SAM" id="MobiDB-lite"/>
    </source>
</evidence>
<gene>
    <name evidence="10" type="ORF">BMI91_06730</name>
</gene>
<dbReference type="Pfam" id="PF13677">
    <property type="entry name" value="MotB_plug"/>
    <property type="match status" value="1"/>
</dbReference>
<dbReference type="CDD" id="cd07185">
    <property type="entry name" value="OmpA_C-like"/>
    <property type="match status" value="1"/>
</dbReference>
<dbReference type="PANTHER" id="PTHR30329:SF21">
    <property type="entry name" value="LIPOPROTEIN YIAD-RELATED"/>
    <property type="match status" value="1"/>
</dbReference>
<dbReference type="PANTHER" id="PTHR30329">
    <property type="entry name" value="STATOR ELEMENT OF FLAGELLAR MOTOR COMPLEX"/>
    <property type="match status" value="1"/>
</dbReference>
<protein>
    <recommendedName>
        <fullName evidence="9">OmpA-like domain-containing protein</fullName>
    </recommendedName>
</protein>
<evidence type="ECO:0000256" key="5">
    <source>
        <dbReference type="ARBA" id="ARBA00022989"/>
    </source>
</evidence>
<sequence>MARSNQAPIIVKRSDDDHESEHHGGAWKVAYADFMTAMMAFFLLMWILSVSDENQLTGIADYFAPAKISMQAPGGTGPLAGETIGPKGVLNASRANDAIPANPGVGQATDPSTEMANASGKSKDTTPDATTDELAAAAMATTEAGDATDAKTAAATPHAIDDARFETLQTRITQAIQHVPDLRPLQQNVLFRRTPDGLNIEVVDQAGKAMFASGSAKIDGPTLKLMDQLGRALSDLPNDVLIAGHTDSVPYQKAGGTYGNWELSSDRANATRRALVTAGVAPERITRVSGLSDTDPLKPAEPRDPSNRRITVTLAYLHPKTDAPAPTDTATPRLEANAEPAAPQPAPAVEHAAPEAAAPAAPAAPSTSEQPQKFSSVAMDDLRSALQ</sequence>
<comment type="caution">
    <text evidence="10">The sequence shown here is derived from an EMBL/GenBank/DDBJ whole genome shotgun (WGS) entry which is preliminary data.</text>
</comment>
<keyword evidence="3" id="KW-1003">Cell membrane</keyword>
<dbReference type="SUPFAM" id="SSF103088">
    <property type="entry name" value="OmpA-like"/>
    <property type="match status" value="1"/>
</dbReference>
<keyword evidence="6 7" id="KW-0472">Membrane</keyword>
<evidence type="ECO:0000256" key="6">
    <source>
        <dbReference type="ARBA" id="ARBA00023136"/>
    </source>
</evidence>
<dbReference type="RefSeq" id="WP_078604359.1">
    <property type="nucleotide sequence ID" value="NZ_MPZV01000001.1"/>
</dbReference>
<dbReference type="InterPro" id="IPR025713">
    <property type="entry name" value="MotB-like_N_dom"/>
</dbReference>
<dbReference type="PROSITE" id="PS51123">
    <property type="entry name" value="OMPA_2"/>
    <property type="match status" value="1"/>
</dbReference>
<dbReference type="EMBL" id="MPZV01000001">
    <property type="protein sequence ID" value="OOY26069.1"/>
    <property type="molecule type" value="Genomic_DNA"/>
</dbReference>
<comment type="similarity">
    <text evidence="2">Belongs to the MotB family.</text>
</comment>
<reference evidence="10 11" key="1">
    <citation type="submission" date="2016-11" db="EMBL/GenBank/DDBJ databases">
        <title>A multilocus sequence analysis scheme for characterization of bacteria in the genus Thioclava.</title>
        <authorList>
            <person name="Liu Y."/>
            <person name="Shao Z."/>
        </authorList>
    </citation>
    <scope>NUCLEOTIDE SEQUENCE [LARGE SCALE GENOMIC DNA]</scope>
    <source>
        <strain evidence="10 11">TAW-CT134</strain>
    </source>
</reference>
<feature type="compositionally biased region" description="Low complexity" evidence="8">
    <location>
        <begin position="322"/>
        <end position="365"/>
    </location>
</feature>
<feature type="region of interest" description="Disordered" evidence="8">
    <location>
        <begin position="1"/>
        <end position="22"/>
    </location>
</feature>